<feature type="non-terminal residue" evidence="1">
    <location>
        <position position="152"/>
    </location>
</feature>
<evidence type="ECO:0000313" key="1">
    <source>
        <dbReference type="EMBL" id="CAL4130502.1"/>
    </source>
</evidence>
<evidence type="ECO:0000313" key="2">
    <source>
        <dbReference type="Proteomes" id="UP001497623"/>
    </source>
</evidence>
<dbReference type="SUPFAM" id="SSF48403">
    <property type="entry name" value="Ankyrin repeat"/>
    <property type="match status" value="1"/>
</dbReference>
<gene>
    <name evidence="1" type="ORF">MNOR_LOCUS26584</name>
</gene>
<reference evidence="1 2" key="1">
    <citation type="submission" date="2024-05" db="EMBL/GenBank/DDBJ databases">
        <authorList>
            <person name="Wallberg A."/>
        </authorList>
    </citation>
    <scope>NUCLEOTIDE SEQUENCE [LARGE SCALE GENOMIC DNA]</scope>
</reference>
<dbReference type="Gene3D" id="1.25.40.20">
    <property type="entry name" value="Ankyrin repeat-containing domain"/>
    <property type="match status" value="1"/>
</dbReference>
<name>A0AAV2RR16_MEGNR</name>
<keyword evidence="2" id="KW-1185">Reference proteome</keyword>
<dbReference type="EMBL" id="CAXKWB010026754">
    <property type="protein sequence ID" value="CAL4130502.1"/>
    <property type="molecule type" value="Genomic_DNA"/>
</dbReference>
<sequence>FPLCAAVTIPDNAIFDTLITAGAGIMGNYLCQDEPPLLRAIRVGRGPGLLSKVEKLLSVSSKEMIVYQQWPEYYGLGMITVTHMAVQRGLVDILNLLLQQISPPGSKSIPPYLHQSYLLRAAQYNQTQVAKTLLTEWDGMRRMEGLNPDMMV</sequence>
<comment type="caution">
    <text evidence="1">The sequence shown here is derived from an EMBL/GenBank/DDBJ whole genome shotgun (WGS) entry which is preliminary data.</text>
</comment>
<accession>A0AAV2RR16</accession>
<proteinExistence type="predicted"/>
<dbReference type="AlphaFoldDB" id="A0AAV2RR16"/>
<dbReference type="InterPro" id="IPR036770">
    <property type="entry name" value="Ankyrin_rpt-contain_sf"/>
</dbReference>
<dbReference type="Proteomes" id="UP001497623">
    <property type="component" value="Unassembled WGS sequence"/>
</dbReference>
<feature type="non-terminal residue" evidence="1">
    <location>
        <position position="1"/>
    </location>
</feature>
<organism evidence="1 2">
    <name type="scientific">Meganyctiphanes norvegica</name>
    <name type="common">Northern krill</name>
    <name type="synonym">Thysanopoda norvegica</name>
    <dbReference type="NCBI Taxonomy" id="48144"/>
    <lineage>
        <taxon>Eukaryota</taxon>
        <taxon>Metazoa</taxon>
        <taxon>Ecdysozoa</taxon>
        <taxon>Arthropoda</taxon>
        <taxon>Crustacea</taxon>
        <taxon>Multicrustacea</taxon>
        <taxon>Malacostraca</taxon>
        <taxon>Eumalacostraca</taxon>
        <taxon>Eucarida</taxon>
        <taxon>Euphausiacea</taxon>
        <taxon>Euphausiidae</taxon>
        <taxon>Meganyctiphanes</taxon>
    </lineage>
</organism>
<protein>
    <submittedName>
        <fullName evidence="1">Uncharacterized protein</fullName>
    </submittedName>
</protein>